<dbReference type="InterPro" id="IPR007263">
    <property type="entry name" value="DCC1-like"/>
</dbReference>
<dbReference type="InterPro" id="IPR044691">
    <property type="entry name" value="DCC1_Trx"/>
</dbReference>
<organism evidence="1 2">
    <name type="scientific">Eikenella corrodens</name>
    <dbReference type="NCBI Taxonomy" id="539"/>
    <lineage>
        <taxon>Bacteria</taxon>
        <taxon>Pseudomonadati</taxon>
        <taxon>Pseudomonadota</taxon>
        <taxon>Betaproteobacteria</taxon>
        <taxon>Neisseriales</taxon>
        <taxon>Neisseriaceae</taxon>
        <taxon>Eikenella</taxon>
    </lineage>
</organism>
<proteinExistence type="predicted"/>
<accession>A0A1A9RBR3</accession>
<evidence type="ECO:0000313" key="1">
    <source>
        <dbReference type="EMBL" id="OAM15416.1"/>
    </source>
</evidence>
<evidence type="ECO:0008006" key="3">
    <source>
        <dbReference type="Google" id="ProtNLM"/>
    </source>
</evidence>
<reference evidence="2" key="1">
    <citation type="submission" date="2016-05" db="EMBL/GenBank/DDBJ databases">
        <title>Draft genome of Corynebacterium afermentans subsp. afermentans LCDC 88199T.</title>
        <authorList>
            <person name="Bernier A.-M."/>
            <person name="Bernard K."/>
        </authorList>
    </citation>
    <scope>NUCLEOTIDE SEQUENCE [LARGE SCALE GENOMIC DNA]</scope>
    <source>
        <strain evidence="2">NML01-0328</strain>
    </source>
</reference>
<dbReference type="EMBL" id="LXSF01000012">
    <property type="protein sequence ID" value="OAM15416.1"/>
    <property type="molecule type" value="Genomic_DNA"/>
</dbReference>
<dbReference type="Proteomes" id="UP000078003">
    <property type="component" value="Unassembled WGS sequence"/>
</dbReference>
<dbReference type="PANTHER" id="PTHR34290">
    <property type="entry name" value="SI:CH73-390P7.2"/>
    <property type="match status" value="1"/>
</dbReference>
<comment type="caution">
    <text evidence="1">The sequence shown here is derived from an EMBL/GenBank/DDBJ whole genome shotgun (WGS) entry which is preliminary data.</text>
</comment>
<sequence>MIGRNRMHKIFYDAECPICVREMELIMQDSRAGFMEAVPIQGSEAVLAQYGITTEAALTYLHVLTDDGVMLQKMAAVRKMYEGYQGFALAKLANLPLLNKLADRLYPWFARHRYQFPKWLLPRPKCEGGVCRTPPKERTKK</sequence>
<dbReference type="AlphaFoldDB" id="A0A1A9RBR3"/>
<dbReference type="Pfam" id="PF04134">
    <property type="entry name" value="DCC1-like"/>
    <property type="match status" value="1"/>
</dbReference>
<protein>
    <recommendedName>
        <fullName evidence="3">DUF393 domain-containing protein</fullName>
    </recommendedName>
</protein>
<dbReference type="PANTHER" id="PTHR34290:SF2">
    <property type="entry name" value="OS04G0668800 PROTEIN"/>
    <property type="match status" value="1"/>
</dbReference>
<dbReference type="GO" id="GO:0015035">
    <property type="term" value="F:protein-disulfide reductase activity"/>
    <property type="evidence" value="ECO:0007669"/>
    <property type="project" value="InterPro"/>
</dbReference>
<name>A0A1A9RBR3_EIKCO</name>
<gene>
    <name evidence="1" type="ORF">A7P85_09555</name>
</gene>
<evidence type="ECO:0000313" key="2">
    <source>
        <dbReference type="Proteomes" id="UP000078003"/>
    </source>
</evidence>